<dbReference type="Proteomes" id="UP000737018">
    <property type="component" value="Unassembled WGS sequence"/>
</dbReference>
<name>A0A8J4QVU9_9ROSI</name>
<protein>
    <submittedName>
        <fullName evidence="1">Uncharacterized protein</fullName>
    </submittedName>
</protein>
<evidence type="ECO:0000313" key="1">
    <source>
        <dbReference type="EMBL" id="KAF3953719.1"/>
    </source>
</evidence>
<dbReference type="EMBL" id="JRKL02003960">
    <property type="protein sequence ID" value="KAF3953719.1"/>
    <property type="molecule type" value="Genomic_DNA"/>
</dbReference>
<dbReference type="AlphaFoldDB" id="A0A8J4QVU9"/>
<sequence>MGWRIVSRESPQECGRRSRLWLSKDVFHVLKKNTGTEIVKGIVLDFQGKEFQPTLSNYQRDLLTWPS</sequence>
<accession>A0A8J4QVU9</accession>
<comment type="caution">
    <text evidence="1">The sequence shown here is derived from an EMBL/GenBank/DDBJ whole genome shotgun (WGS) entry which is preliminary data.</text>
</comment>
<gene>
    <name evidence="1" type="ORF">CMV_020862</name>
</gene>
<keyword evidence="2" id="KW-1185">Reference proteome</keyword>
<dbReference type="OrthoDB" id="1752253at2759"/>
<evidence type="ECO:0000313" key="2">
    <source>
        <dbReference type="Proteomes" id="UP000737018"/>
    </source>
</evidence>
<proteinExistence type="predicted"/>
<organism evidence="1 2">
    <name type="scientific">Castanea mollissima</name>
    <name type="common">Chinese chestnut</name>
    <dbReference type="NCBI Taxonomy" id="60419"/>
    <lineage>
        <taxon>Eukaryota</taxon>
        <taxon>Viridiplantae</taxon>
        <taxon>Streptophyta</taxon>
        <taxon>Embryophyta</taxon>
        <taxon>Tracheophyta</taxon>
        <taxon>Spermatophyta</taxon>
        <taxon>Magnoliopsida</taxon>
        <taxon>eudicotyledons</taxon>
        <taxon>Gunneridae</taxon>
        <taxon>Pentapetalae</taxon>
        <taxon>rosids</taxon>
        <taxon>fabids</taxon>
        <taxon>Fagales</taxon>
        <taxon>Fagaceae</taxon>
        <taxon>Castanea</taxon>
    </lineage>
</organism>
<reference evidence="1" key="1">
    <citation type="submission" date="2020-03" db="EMBL/GenBank/DDBJ databases">
        <title>Castanea mollissima Vanexum genome sequencing.</title>
        <authorList>
            <person name="Staton M."/>
        </authorList>
    </citation>
    <scope>NUCLEOTIDE SEQUENCE</scope>
    <source>
        <tissue evidence="1">Leaf</tissue>
    </source>
</reference>